<evidence type="ECO:0000313" key="3">
    <source>
        <dbReference type="Proteomes" id="UP000091979"/>
    </source>
</evidence>
<sequence length="164" mass="18096">MTTHTTENAQAWAVIMDRIRQEYAAGQTQLSIAQKMGVTKVAVSRWLSEERGGDRTTFGDMIRYAKALNIPFEKLVNLPVTQPANPLTEFDKALGRVLKECAHEAELSIQNLVDQIGISQAHIEAILAGTAPLTGELLHRFCNTVEVGATVLFKKAEKQAAQHR</sequence>
<comment type="caution">
    <text evidence="2">The sequence shown here is derived from an EMBL/GenBank/DDBJ whole genome shotgun (WGS) entry which is preliminary data.</text>
</comment>
<dbReference type="SMART" id="SM00530">
    <property type="entry name" value="HTH_XRE"/>
    <property type="match status" value="2"/>
</dbReference>
<dbReference type="PROSITE" id="PS50943">
    <property type="entry name" value="HTH_CROC1"/>
    <property type="match status" value="1"/>
</dbReference>
<gene>
    <name evidence="2" type="ORF">SP90_07965</name>
</gene>
<dbReference type="Proteomes" id="UP000091979">
    <property type="component" value="Unassembled WGS sequence"/>
</dbReference>
<name>A0A1B7XDJ2_9BACT</name>
<dbReference type="EMBL" id="JXMS01000011">
    <property type="protein sequence ID" value="OBQ52110.1"/>
    <property type="molecule type" value="Genomic_DNA"/>
</dbReference>
<dbReference type="SUPFAM" id="SSF47413">
    <property type="entry name" value="lambda repressor-like DNA-binding domains"/>
    <property type="match status" value="2"/>
</dbReference>
<dbReference type="InterPro" id="IPR010982">
    <property type="entry name" value="Lambda_DNA-bd_dom_sf"/>
</dbReference>
<dbReference type="CDD" id="cd00093">
    <property type="entry name" value="HTH_XRE"/>
    <property type="match status" value="2"/>
</dbReference>
<dbReference type="Pfam" id="PF13560">
    <property type="entry name" value="HTH_31"/>
    <property type="match status" value="1"/>
</dbReference>
<keyword evidence="3" id="KW-1185">Reference proteome</keyword>
<proteinExistence type="predicted"/>
<dbReference type="AlphaFoldDB" id="A0A1B7XDJ2"/>
<reference evidence="2 3" key="1">
    <citation type="submission" date="2015-01" db="EMBL/GenBank/DDBJ databases">
        <title>Desulfovibrio sp. JC271 draft genome sequence.</title>
        <authorList>
            <person name="Shivani Y."/>
            <person name="Subhash Y."/>
            <person name="Sasikala C."/>
            <person name="Ramana C.V."/>
        </authorList>
    </citation>
    <scope>NUCLEOTIDE SEQUENCE [LARGE SCALE GENOMIC DNA]</scope>
    <source>
        <strain evidence="2 3">JC271</strain>
    </source>
</reference>
<evidence type="ECO:0000259" key="1">
    <source>
        <dbReference type="PROSITE" id="PS50943"/>
    </source>
</evidence>
<evidence type="ECO:0000313" key="2">
    <source>
        <dbReference type="EMBL" id="OBQ52110.1"/>
    </source>
</evidence>
<dbReference type="Gene3D" id="1.10.260.40">
    <property type="entry name" value="lambda repressor-like DNA-binding domains"/>
    <property type="match status" value="2"/>
</dbReference>
<dbReference type="PATRIC" id="fig|1560234.3.peg.411"/>
<organism evidence="2 3">
    <name type="scientific">Halodesulfovibrio spirochaetisodalis</name>
    <dbReference type="NCBI Taxonomy" id="1560234"/>
    <lineage>
        <taxon>Bacteria</taxon>
        <taxon>Pseudomonadati</taxon>
        <taxon>Thermodesulfobacteriota</taxon>
        <taxon>Desulfovibrionia</taxon>
        <taxon>Desulfovibrionales</taxon>
        <taxon>Desulfovibrionaceae</taxon>
        <taxon>Halodesulfovibrio</taxon>
    </lineage>
</organism>
<dbReference type="InterPro" id="IPR001387">
    <property type="entry name" value="Cro/C1-type_HTH"/>
</dbReference>
<protein>
    <recommendedName>
        <fullName evidence="1">HTH cro/C1-type domain-containing protein</fullName>
    </recommendedName>
</protein>
<feature type="domain" description="HTH cro/C1-type" evidence="1">
    <location>
        <begin position="28"/>
        <end position="75"/>
    </location>
</feature>
<dbReference type="STRING" id="1560234.SP90_07965"/>
<accession>A0A1B7XDJ2</accession>
<dbReference type="GO" id="GO:0003677">
    <property type="term" value="F:DNA binding"/>
    <property type="evidence" value="ECO:0007669"/>
    <property type="project" value="InterPro"/>
</dbReference>